<evidence type="ECO:0000313" key="1">
    <source>
        <dbReference type="EMBL" id="KAJ6225601.1"/>
    </source>
</evidence>
<reference evidence="1" key="1">
    <citation type="submission" date="2022-12" db="EMBL/GenBank/DDBJ databases">
        <title>Genome assemblies of Blomia tropicalis.</title>
        <authorList>
            <person name="Cui Y."/>
        </authorList>
    </citation>
    <scope>NUCLEOTIDE SEQUENCE</scope>
    <source>
        <tissue evidence="1">Adult mites</tissue>
    </source>
</reference>
<dbReference type="AlphaFoldDB" id="A0A9Q0MGN5"/>
<sequence length="107" mass="12593">MIIHCHFFTYFHISSSLDGNGGGGVDSDGRYQTMDDGWIKYLTMDDHIPNDGRSYTKRWTIIYQTMDDHIPNDGPDQTMDQIKRWTRPNDGRWMDQILNDGRSYTKR</sequence>
<gene>
    <name evidence="1" type="ORF">RDWZM_004146</name>
</gene>
<keyword evidence="2" id="KW-1185">Reference proteome</keyword>
<name>A0A9Q0MGN5_BLOTA</name>
<dbReference type="Proteomes" id="UP001142055">
    <property type="component" value="Chromosome 1"/>
</dbReference>
<accession>A0A9Q0MGN5</accession>
<protein>
    <submittedName>
        <fullName evidence="1">Uncharacterized protein</fullName>
    </submittedName>
</protein>
<dbReference type="EMBL" id="JAPWDV010000001">
    <property type="protein sequence ID" value="KAJ6225601.1"/>
    <property type="molecule type" value="Genomic_DNA"/>
</dbReference>
<comment type="caution">
    <text evidence="1">The sequence shown here is derived from an EMBL/GenBank/DDBJ whole genome shotgun (WGS) entry which is preliminary data.</text>
</comment>
<organism evidence="1 2">
    <name type="scientific">Blomia tropicalis</name>
    <name type="common">Mite</name>
    <dbReference type="NCBI Taxonomy" id="40697"/>
    <lineage>
        <taxon>Eukaryota</taxon>
        <taxon>Metazoa</taxon>
        <taxon>Ecdysozoa</taxon>
        <taxon>Arthropoda</taxon>
        <taxon>Chelicerata</taxon>
        <taxon>Arachnida</taxon>
        <taxon>Acari</taxon>
        <taxon>Acariformes</taxon>
        <taxon>Sarcoptiformes</taxon>
        <taxon>Astigmata</taxon>
        <taxon>Glycyphagoidea</taxon>
        <taxon>Echimyopodidae</taxon>
        <taxon>Blomia</taxon>
    </lineage>
</organism>
<evidence type="ECO:0000313" key="2">
    <source>
        <dbReference type="Proteomes" id="UP001142055"/>
    </source>
</evidence>
<proteinExistence type="predicted"/>